<name>A0AAW0K150_MYOGA</name>
<sequence>SDTHWIIVSKHCYYLYFLQIWKIEETRIRVLAGLCSEVCFQDGTLFLHSHRTKEQRDQIMDEAVKKINILNFIYERFCNFSM</sequence>
<feature type="non-terminal residue" evidence="1">
    <location>
        <position position="1"/>
    </location>
</feature>
<dbReference type="EMBL" id="JBBHLL010000011">
    <property type="protein sequence ID" value="KAK7832201.1"/>
    <property type="molecule type" value="Genomic_DNA"/>
</dbReference>
<protein>
    <submittedName>
        <fullName evidence="1">Uncharacterized protein</fullName>
    </submittedName>
</protein>
<accession>A0AAW0K150</accession>
<evidence type="ECO:0000313" key="1">
    <source>
        <dbReference type="EMBL" id="KAK7832201.1"/>
    </source>
</evidence>
<gene>
    <name evidence="1" type="ORF">U0070_015348</name>
</gene>
<dbReference type="Proteomes" id="UP001488838">
    <property type="component" value="Unassembled WGS sequence"/>
</dbReference>
<organism evidence="1 2">
    <name type="scientific">Myodes glareolus</name>
    <name type="common">Bank vole</name>
    <name type="synonym">Clethrionomys glareolus</name>
    <dbReference type="NCBI Taxonomy" id="447135"/>
    <lineage>
        <taxon>Eukaryota</taxon>
        <taxon>Metazoa</taxon>
        <taxon>Chordata</taxon>
        <taxon>Craniata</taxon>
        <taxon>Vertebrata</taxon>
        <taxon>Euteleostomi</taxon>
        <taxon>Mammalia</taxon>
        <taxon>Eutheria</taxon>
        <taxon>Euarchontoglires</taxon>
        <taxon>Glires</taxon>
        <taxon>Rodentia</taxon>
        <taxon>Myomorpha</taxon>
        <taxon>Muroidea</taxon>
        <taxon>Cricetidae</taxon>
        <taxon>Arvicolinae</taxon>
        <taxon>Myodes</taxon>
    </lineage>
</organism>
<comment type="caution">
    <text evidence="1">The sequence shown here is derived from an EMBL/GenBank/DDBJ whole genome shotgun (WGS) entry which is preliminary data.</text>
</comment>
<evidence type="ECO:0000313" key="2">
    <source>
        <dbReference type="Proteomes" id="UP001488838"/>
    </source>
</evidence>
<reference evidence="1 2" key="1">
    <citation type="journal article" date="2023" name="bioRxiv">
        <title>Conserved and derived expression patterns and positive selection on dental genes reveal complex evolutionary context of ever-growing rodent molars.</title>
        <authorList>
            <person name="Calamari Z.T."/>
            <person name="Song A."/>
            <person name="Cohen E."/>
            <person name="Akter M."/>
            <person name="Roy R.D."/>
            <person name="Hallikas O."/>
            <person name="Christensen M.M."/>
            <person name="Li P."/>
            <person name="Marangoni P."/>
            <person name="Jernvall J."/>
            <person name="Klein O.D."/>
        </authorList>
    </citation>
    <scope>NUCLEOTIDE SEQUENCE [LARGE SCALE GENOMIC DNA]</scope>
    <source>
        <strain evidence="1">V071</strain>
    </source>
</reference>
<keyword evidence="2" id="KW-1185">Reference proteome</keyword>
<dbReference type="AlphaFoldDB" id="A0AAW0K150"/>
<proteinExistence type="predicted"/>